<accession>A0ABD2PN23</accession>
<organism evidence="2 3">
    <name type="scientific">Cichlidogyrus casuarinus</name>
    <dbReference type="NCBI Taxonomy" id="1844966"/>
    <lineage>
        <taxon>Eukaryota</taxon>
        <taxon>Metazoa</taxon>
        <taxon>Spiralia</taxon>
        <taxon>Lophotrochozoa</taxon>
        <taxon>Platyhelminthes</taxon>
        <taxon>Monogenea</taxon>
        <taxon>Monopisthocotylea</taxon>
        <taxon>Dactylogyridea</taxon>
        <taxon>Ancyrocephalidae</taxon>
        <taxon>Cichlidogyrus</taxon>
    </lineage>
</organism>
<dbReference type="AlphaFoldDB" id="A0ABD2PN23"/>
<sequence length="143" mass="16364">MVVRYALEGAMPGCVLQLDPKKPLKILFKEKTEKLCHELNEDECKRANMCTFNKDQTPPCSSKYNYDQGRGSTIPAANKNCSNTPIHKYAYGTYVLAVIGFILLSLLLLFLIVLAALLILYKRRGSGVIQWSRPDTYFHEYYY</sequence>
<keyword evidence="1" id="KW-0812">Transmembrane</keyword>
<name>A0ABD2PN23_9PLAT</name>
<keyword evidence="3" id="KW-1185">Reference proteome</keyword>
<comment type="caution">
    <text evidence="2">The sequence shown here is derived from an EMBL/GenBank/DDBJ whole genome shotgun (WGS) entry which is preliminary data.</text>
</comment>
<keyword evidence="1" id="KW-0472">Membrane</keyword>
<protein>
    <submittedName>
        <fullName evidence="2">Uncharacterized protein</fullName>
    </submittedName>
</protein>
<feature type="transmembrane region" description="Helical" evidence="1">
    <location>
        <begin position="94"/>
        <end position="121"/>
    </location>
</feature>
<dbReference type="Proteomes" id="UP001626550">
    <property type="component" value="Unassembled WGS sequence"/>
</dbReference>
<evidence type="ECO:0000256" key="1">
    <source>
        <dbReference type="SAM" id="Phobius"/>
    </source>
</evidence>
<keyword evidence="1" id="KW-1133">Transmembrane helix</keyword>
<dbReference type="EMBL" id="JBJKFK010004537">
    <property type="protein sequence ID" value="KAL3308915.1"/>
    <property type="molecule type" value="Genomic_DNA"/>
</dbReference>
<evidence type="ECO:0000313" key="3">
    <source>
        <dbReference type="Proteomes" id="UP001626550"/>
    </source>
</evidence>
<reference evidence="2 3" key="1">
    <citation type="submission" date="2024-11" db="EMBL/GenBank/DDBJ databases">
        <title>Adaptive evolution of stress response genes in parasites aligns with host niche diversity.</title>
        <authorList>
            <person name="Hahn C."/>
            <person name="Resl P."/>
        </authorList>
    </citation>
    <scope>NUCLEOTIDE SEQUENCE [LARGE SCALE GENOMIC DNA]</scope>
    <source>
        <strain evidence="2">EGGRZ-B1_66</strain>
        <tissue evidence="2">Body</tissue>
    </source>
</reference>
<gene>
    <name evidence="2" type="ORF">Ciccas_012547</name>
</gene>
<proteinExistence type="predicted"/>
<evidence type="ECO:0000313" key="2">
    <source>
        <dbReference type="EMBL" id="KAL3308915.1"/>
    </source>
</evidence>